<dbReference type="RefSeq" id="XP_024142197.1">
    <property type="nucleotide sequence ID" value="XM_024286429.2"/>
</dbReference>
<evidence type="ECO:0000256" key="3">
    <source>
        <dbReference type="SAM" id="SignalP"/>
    </source>
</evidence>
<keyword evidence="6" id="KW-1185">Reference proteome</keyword>
<dbReference type="InterPro" id="IPR039465">
    <property type="entry name" value="IL-17_rcpt-like"/>
</dbReference>
<evidence type="ECO:0000256" key="2">
    <source>
        <dbReference type="SAM" id="Phobius"/>
    </source>
</evidence>
<proteinExistence type="predicted"/>
<reference evidence="5" key="1">
    <citation type="submission" date="2025-08" db="UniProtKB">
        <authorList>
            <consortium name="Ensembl"/>
        </authorList>
    </citation>
    <scope>IDENTIFICATION</scope>
</reference>
<keyword evidence="2" id="KW-0472">Membrane</keyword>
<protein>
    <submittedName>
        <fullName evidence="5">Interleukin 17 receptor E like</fullName>
    </submittedName>
</protein>
<dbReference type="PaxDb" id="30732-ENSOMEP00000013633"/>
<dbReference type="STRING" id="30732.ENSOMEP00000013633"/>
<dbReference type="PANTHER" id="PTHR15583:SF10">
    <property type="entry name" value="INTERLEUKIN-17 RECEPTOR E-LIKE-RELATED"/>
    <property type="match status" value="1"/>
</dbReference>
<organism evidence="5 6">
    <name type="scientific">Oryzias melastigma</name>
    <name type="common">Marine medaka</name>
    <dbReference type="NCBI Taxonomy" id="30732"/>
    <lineage>
        <taxon>Eukaryota</taxon>
        <taxon>Metazoa</taxon>
        <taxon>Chordata</taxon>
        <taxon>Craniata</taxon>
        <taxon>Vertebrata</taxon>
        <taxon>Euteleostomi</taxon>
        <taxon>Actinopterygii</taxon>
        <taxon>Neopterygii</taxon>
        <taxon>Teleostei</taxon>
        <taxon>Neoteleostei</taxon>
        <taxon>Acanthomorphata</taxon>
        <taxon>Ovalentaria</taxon>
        <taxon>Atherinomorphae</taxon>
        <taxon>Beloniformes</taxon>
        <taxon>Adrianichthyidae</taxon>
        <taxon>Oryziinae</taxon>
        <taxon>Oryzias</taxon>
    </lineage>
</organism>
<dbReference type="AlphaFoldDB" id="A0A3B3C8L0"/>
<dbReference type="GeneTree" id="ENSGT00940000162605"/>
<dbReference type="Pfam" id="PF15037">
    <property type="entry name" value="IL17_R_N"/>
    <property type="match status" value="1"/>
</dbReference>
<dbReference type="GO" id="GO:0030368">
    <property type="term" value="F:interleukin-17 receptor activity"/>
    <property type="evidence" value="ECO:0007669"/>
    <property type="project" value="InterPro"/>
</dbReference>
<dbReference type="CTD" id="400935"/>
<dbReference type="GeneID" id="112155043"/>
<dbReference type="Proteomes" id="UP000261560">
    <property type="component" value="Unplaced"/>
</dbReference>
<feature type="transmembrane region" description="Helical" evidence="2">
    <location>
        <begin position="453"/>
        <end position="481"/>
    </location>
</feature>
<evidence type="ECO:0000313" key="6">
    <source>
        <dbReference type="Proteomes" id="UP000261560"/>
    </source>
</evidence>
<accession>A0A3B3C8L0</accession>
<keyword evidence="1 3" id="KW-0732">Signal</keyword>
<evidence type="ECO:0000256" key="1">
    <source>
        <dbReference type="ARBA" id="ARBA00022729"/>
    </source>
</evidence>
<dbReference type="KEGG" id="oml:112155043"/>
<feature type="domain" description="Interleukin-17 receptor C/E N-terminal" evidence="4">
    <location>
        <begin position="113"/>
        <end position="378"/>
    </location>
</feature>
<dbReference type="PANTHER" id="PTHR15583">
    <property type="entry name" value="INTERLEUKIN-17 RECEPTOR"/>
    <property type="match status" value="1"/>
</dbReference>
<dbReference type="InterPro" id="IPR027841">
    <property type="entry name" value="IL-17_rcpt_C/E_N"/>
</dbReference>
<evidence type="ECO:0000313" key="5">
    <source>
        <dbReference type="Ensembl" id="ENSOMEP00000013633.1"/>
    </source>
</evidence>
<sequence>MMILWTSLLTVFCWCFTEAENTKLDRIERCQTTCSQGLSCRTKGEYWFPPACLEPSTDHQNTSVFQNISVSPVMKCEGKQKCKLNLRVKAVLELSEFIHGLSICTISAGMMRNCQKISFTKTSRTKMSGLQVTVDNDCTEVSPSQQVHITVKTIPEYCGIMWASNYHTPGCIMEDLRRNVPECITGRLSYITNPEMKELRINVSDMLENHTYHLRLCHKDYICVGTGASTQIKKEQPVKSAVLRYSQPLPCLCIEGWSAVVDAPRVQVCPFKDRLEELWSGITFDPLEEALLWEPACPVTAEAGLCEKREDGTCADLPHSSQIVSRGKLKFAKVDPRPQLCMKFTAGSQSWVRCPFGDGFKAWDVVVTSRQGHQDVQLVSQVPATFSVGLCGRSANATCQEDARNVVRVLNATNLTLTGSACSSCLQVKRQDVNYAATVVHCFEQCSQESQDWTWIVLPAAVCLSGIIIVNLVLHLLLTVYQRRKRERKLKQTDSTLDSVASTTQTQHVLRGSLFLTDSPQCRSNEKVNLISK</sequence>
<name>A0A3B3C8L0_ORYME</name>
<evidence type="ECO:0000259" key="4">
    <source>
        <dbReference type="Pfam" id="PF15037"/>
    </source>
</evidence>
<dbReference type="OMA" id="CSQGLQC"/>
<keyword evidence="2" id="KW-1133">Transmembrane helix</keyword>
<reference evidence="5" key="2">
    <citation type="submission" date="2025-09" db="UniProtKB">
        <authorList>
            <consortium name="Ensembl"/>
        </authorList>
    </citation>
    <scope>IDENTIFICATION</scope>
</reference>
<feature type="chain" id="PRO_5017328244" evidence="3">
    <location>
        <begin position="20"/>
        <end position="533"/>
    </location>
</feature>
<feature type="signal peptide" evidence="3">
    <location>
        <begin position="1"/>
        <end position="19"/>
    </location>
</feature>
<dbReference type="OrthoDB" id="9877324at2759"/>
<keyword evidence="2" id="KW-0812">Transmembrane</keyword>
<dbReference type="Ensembl" id="ENSOMET00000021322.1">
    <property type="protein sequence ID" value="ENSOMEP00000013633.1"/>
    <property type="gene ID" value="ENSOMEG00000015126.1"/>
</dbReference>